<gene>
    <name evidence="1" type="ORF">DFR67_1132</name>
</gene>
<evidence type="ECO:0000313" key="1">
    <source>
        <dbReference type="EMBL" id="PYE14208.1"/>
    </source>
</evidence>
<reference evidence="1 2" key="1">
    <citation type="submission" date="2018-06" db="EMBL/GenBank/DDBJ databases">
        <title>Genomic Encyclopedia of Type Strains, Phase IV (KMG-IV): sequencing the most valuable type-strain genomes for metagenomic binning, comparative biology and taxonomic classification.</title>
        <authorList>
            <person name="Goeker M."/>
        </authorList>
    </citation>
    <scope>NUCLEOTIDE SEQUENCE [LARGE SCALE GENOMIC DNA]</scope>
    <source>
        <strain evidence="1 2">DSM 45521</strain>
    </source>
</reference>
<dbReference type="Proteomes" id="UP000247591">
    <property type="component" value="Unassembled WGS sequence"/>
</dbReference>
<name>A0A318RF89_WILLI</name>
<dbReference type="EMBL" id="QJSP01000013">
    <property type="protein sequence ID" value="PYE14208.1"/>
    <property type="molecule type" value="Genomic_DNA"/>
</dbReference>
<proteinExistence type="predicted"/>
<evidence type="ECO:0000313" key="2">
    <source>
        <dbReference type="Proteomes" id="UP000247591"/>
    </source>
</evidence>
<dbReference type="AlphaFoldDB" id="A0A318RF89"/>
<protein>
    <submittedName>
        <fullName evidence="1">Uncharacterized protein</fullName>
    </submittedName>
</protein>
<comment type="caution">
    <text evidence="1">The sequence shown here is derived from an EMBL/GenBank/DDBJ whole genome shotgun (WGS) entry which is preliminary data.</text>
</comment>
<sequence length="199" mass="20886">MKTTTVLTPARHRRPSATPAGAAIGVGTVAGIPGPPREGAAIIDVETVTGERFRGELTTSTCHGAALDLKPGVVVAVRFHPDRPTDLTLADDMIAARAAFDHRLIRKGITTAAKIDLVRRGNRSQAVVTAMRATCHLIEDHREITVDLMVARTDGGQFAARETAFIPAASLASVAPGSVIAVYYRTADESAIAITVAKA</sequence>
<organism evidence="1 2">
    <name type="scientific">Williamsia limnetica</name>
    <dbReference type="NCBI Taxonomy" id="882452"/>
    <lineage>
        <taxon>Bacteria</taxon>
        <taxon>Bacillati</taxon>
        <taxon>Actinomycetota</taxon>
        <taxon>Actinomycetes</taxon>
        <taxon>Mycobacteriales</taxon>
        <taxon>Nocardiaceae</taxon>
        <taxon>Williamsia</taxon>
    </lineage>
</organism>
<accession>A0A318RF89</accession>
<keyword evidence="2" id="KW-1185">Reference proteome</keyword>